<proteinExistence type="predicted"/>
<organism evidence="2 3">
    <name type="scientific">Actinomadura verrucosospora</name>
    <dbReference type="NCBI Taxonomy" id="46165"/>
    <lineage>
        <taxon>Bacteria</taxon>
        <taxon>Bacillati</taxon>
        <taxon>Actinomycetota</taxon>
        <taxon>Actinomycetes</taxon>
        <taxon>Streptosporangiales</taxon>
        <taxon>Thermomonosporaceae</taxon>
        <taxon>Actinomadura</taxon>
    </lineage>
</organism>
<dbReference type="RefSeq" id="WP_173099207.1">
    <property type="nucleotide sequence ID" value="NZ_CP053892.1"/>
</dbReference>
<name>A0A7D3VY50_ACTVE</name>
<protein>
    <submittedName>
        <fullName evidence="2">Uncharacterized protein</fullName>
    </submittedName>
</protein>
<evidence type="ECO:0000256" key="1">
    <source>
        <dbReference type="SAM" id="MobiDB-lite"/>
    </source>
</evidence>
<evidence type="ECO:0000313" key="3">
    <source>
        <dbReference type="Proteomes" id="UP000501240"/>
    </source>
</evidence>
<evidence type="ECO:0000313" key="2">
    <source>
        <dbReference type="EMBL" id="QKG25630.1"/>
    </source>
</evidence>
<reference evidence="2 3" key="1">
    <citation type="submission" date="2020-05" db="EMBL/GenBank/DDBJ databases">
        <title>Actinomadura verrucosospora NRRL-B18236 (PFL_A860) Genome sequencing and assembly.</title>
        <authorList>
            <person name="Samborskyy M."/>
        </authorList>
    </citation>
    <scope>NUCLEOTIDE SEQUENCE [LARGE SCALE GENOMIC DNA]</scope>
    <source>
        <strain evidence="2 3">NRRL:B18236</strain>
    </source>
</reference>
<dbReference type="Proteomes" id="UP000501240">
    <property type="component" value="Chromosome"/>
</dbReference>
<feature type="compositionally biased region" description="Basic and acidic residues" evidence="1">
    <location>
        <begin position="736"/>
        <end position="759"/>
    </location>
</feature>
<dbReference type="EMBL" id="CP053892">
    <property type="protein sequence ID" value="QKG25630.1"/>
    <property type="molecule type" value="Genomic_DNA"/>
</dbReference>
<feature type="region of interest" description="Disordered" evidence="1">
    <location>
        <begin position="735"/>
        <end position="759"/>
    </location>
</feature>
<dbReference type="AlphaFoldDB" id="A0A7D3VY50"/>
<gene>
    <name evidence="2" type="ORF">ACTIVE_7282</name>
</gene>
<accession>A0A7D3VY50</accession>
<sequence length="759" mass="81544">MTAPDKVSGGIDQIVFTWSDRLLTGGSGLGPVASSLDPNELARWSALLEGGAIATGQWLQGAAKCVALGALRVGRKGDLGAVLRLMPDRDPYGHSTQAMHALVGKASVVNAELALGLHNWPGWITPDMVDNMVTTLQVRSAVGLREYAARQLDALTAPREPLAALLAGVLAAPDRAYLAALAPDDYGLVAGLVRRMAGLAGPEPWTIMLGATVTREEARPRLLVLDLPDAGRGRTPLAPDAVAVQNLARAGRLLAGMPPASLNPPPTPLTDTAKLLAWVEAEHQRTAGVLDLIDAALGGTLDEQDRRRLESAAGAEELRAELRSVDPADLAVRLERWPAAPPPGLAGIGRTLRRVAVQRALTDVRAALQAAERLINAACDMGVTPEEASGVLADWRARSPDITPTQRLAGVYVALRLEINPASDGTADDLLSGLAPRALLEWSTRLTTPLPPEVALRAIRAAYARWRRSHGRTGDPQVRELLRTTGLLHETVREITQHRYDRTEVESELYRILLLMAFGDEVGDVGDVGAILSMLPPDAPATAFRPWLGLAGALRGRDAVFQVAAHARERNAPVALLAEMLHRLPSHDLVLGLAEHRDRAALLLPVCSLLEAREPGRSELHDTREALFGAFFLIEAAESALYAAPDRLRAYSILLRAAYPAGDRSEGGGLTAEEVAELLDLDGPPLFVAAVLDAAAEDAVLPIVLDQMRRRLGEAGLEPAVVERVLRRPYRWINGRPHEERPPRPEPPVEHDPEVWSLS</sequence>
<keyword evidence="3" id="KW-1185">Reference proteome</keyword>